<accession>A0AC58T394</accession>
<name>A0AC58T394_TOBAC</name>
<gene>
    <name evidence="2" type="primary">LOC142171867</name>
</gene>
<reference evidence="2" key="2">
    <citation type="submission" date="2025-08" db="UniProtKB">
        <authorList>
            <consortium name="RefSeq"/>
        </authorList>
    </citation>
    <scope>IDENTIFICATION</scope>
    <source>
        <tissue evidence="2">Leaf</tissue>
    </source>
</reference>
<keyword evidence="1" id="KW-1185">Reference proteome</keyword>
<evidence type="ECO:0000313" key="2">
    <source>
        <dbReference type="RefSeq" id="XP_075091675.1"/>
    </source>
</evidence>
<organism evidence="1 2">
    <name type="scientific">Nicotiana tabacum</name>
    <name type="common">Common tobacco</name>
    <dbReference type="NCBI Taxonomy" id="4097"/>
    <lineage>
        <taxon>Eukaryota</taxon>
        <taxon>Viridiplantae</taxon>
        <taxon>Streptophyta</taxon>
        <taxon>Embryophyta</taxon>
        <taxon>Tracheophyta</taxon>
        <taxon>Spermatophyta</taxon>
        <taxon>Magnoliopsida</taxon>
        <taxon>eudicotyledons</taxon>
        <taxon>Gunneridae</taxon>
        <taxon>Pentapetalae</taxon>
        <taxon>asterids</taxon>
        <taxon>lamiids</taxon>
        <taxon>Solanales</taxon>
        <taxon>Solanaceae</taxon>
        <taxon>Nicotianoideae</taxon>
        <taxon>Nicotianeae</taxon>
        <taxon>Nicotiana</taxon>
    </lineage>
</organism>
<proteinExistence type="predicted"/>
<dbReference type="RefSeq" id="XP_075091675.1">
    <property type="nucleotide sequence ID" value="XM_075235574.1"/>
</dbReference>
<reference evidence="1" key="1">
    <citation type="journal article" date="2014" name="Nat. Commun.">
        <title>The tobacco genome sequence and its comparison with those of tomato and potato.</title>
        <authorList>
            <person name="Sierro N."/>
            <person name="Battey J.N."/>
            <person name="Ouadi S."/>
            <person name="Bakaher N."/>
            <person name="Bovet L."/>
            <person name="Willig A."/>
            <person name="Goepfert S."/>
            <person name="Peitsch M.C."/>
            <person name="Ivanov N.V."/>
        </authorList>
    </citation>
    <scope>NUCLEOTIDE SEQUENCE [LARGE SCALE GENOMIC DNA]</scope>
</reference>
<protein>
    <submittedName>
        <fullName evidence="2">Uncharacterized protein LOC142171867</fullName>
    </submittedName>
</protein>
<sequence>MECQKTLEEFKQYLSSPPPLHTPKANEQLYLYLEVSEVAVRGVLVREEEGMQVPIYYVSRILGDAETSYAHLEKLAFALLSASRKLKPYFQCHPICVVTSYIKHKPEISGQLEKWAIEVRGYDIEYKLRISIKSQILADFVDDFTPSLIPKVDKELLLASGTSSGVWTLFVDDTSNAKRFGLGIVLKPPTGNITIQSIRTVKLKNNEVEYKAMIIGLKLDKSLGAEVTETKYDSLLVINQVNGTFEVKEYRIQRYLDELQCVLYRFREWTLQYVLRDQNNEVDALSNLGSSVDSDEFNSGTMVTLMSSVIEEGHAKVNSTSLTWYWRNRYIDYLQKGKLPSDPKESRALQTKAARFSLVEGEPYRRSFFGSLTRCLGIG</sequence>
<dbReference type="Proteomes" id="UP000790787">
    <property type="component" value="Chromosome 17"/>
</dbReference>
<evidence type="ECO:0000313" key="1">
    <source>
        <dbReference type="Proteomes" id="UP000790787"/>
    </source>
</evidence>